<dbReference type="Gene3D" id="2.30.30.40">
    <property type="entry name" value="SH3 Domains"/>
    <property type="match status" value="1"/>
</dbReference>
<protein>
    <recommendedName>
        <fullName evidence="5">SH3 domain-containing protein</fullName>
    </recommendedName>
</protein>
<dbReference type="HOGENOM" id="CLU_918506_0_0_1"/>
<proteinExistence type="predicted"/>
<dbReference type="OrthoDB" id="5340910at2759"/>
<dbReference type="InParanoid" id="J4GQL6"/>
<dbReference type="GeneID" id="24098016"/>
<sequence>MAPCCTLLSRSNTDASSAPLSRTVIAGIAVACAITSGAVLWLIIYWMRKRGAAKRADARGAAFLSVRGVVNEGKSIHSGLISPPTLQATTFSRAQLTPSIIMPAKAVLSKDATRDEIIAHYTALGVLPRPFSPVSMLPPNTHDSQNTSTSPSPGSKRTSRLPPLRPKSVMSLASVRSSTYSHRRLSSAGSSLTIISEDARRRVRQAFKSTLLDELTLTSGERVSVVQSFDDGWCVVGRDTHGNGDVELGAVPAWVFLKPVKGLRTERPIRTTSLGVTVGMDKSRVAREDVISWSNF</sequence>
<evidence type="ECO:0000256" key="1">
    <source>
        <dbReference type="SAM" id="MobiDB-lite"/>
    </source>
</evidence>
<dbReference type="STRING" id="599839.J4GQL6"/>
<dbReference type="EMBL" id="HE797101">
    <property type="protein sequence ID" value="CCM03105.1"/>
    <property type="molecule type" value="Genomic_DNA"/>
</dbReference>
<dbReference type="Proteomes" id="UP000006352">
    <property type="component" value="Unassembled WGS sequence"/>
</dbReference>
<evidence type="ECO:0008006" key="5">
    <source>
        <dbReference type="Google" id="ProtNLM"/>
    </source>
</evidence>
<accession>J4GQL6</accession>
<dbReference type="SUPFAM" id="SSF50044">
    <property type="entry name" value="SH3-domain"/>
    <property type="match status" value="1"/>
</dbReference>
<evidence type="ECO:0000313" key="4">
    <source>
        <dbReference type="Proteomes" id="UP000006352"/>
    </source>
</evidence>
<organism evidence="3 4">
    <name type="scientific">Fibroporia radiculosa</name>
    <dbReference type="NCBI Taxonomy" id="599839"/>
    <lineage>
        <taxon>Eukaryota</taxon>
        <taxon>Fungi</taxon>
        <taxon>Dikarya</taxon>
        <taxon>Basidiomycota</taxon>
        <taxon>Agaricomycotina</taxon>
        <taxon>Agaricomycetes</taxon>
        <taxon>Polyporales</taxon>
        <taxon>Fibroporiaceae</taxon>
        <taxon>Fibroporia</taxon>
    </lineage>
</organism>
<dbReference type="RefSeq" id="XP_012182388.1">
    <property type="nucleotide sequence ID" value="XM_012326998.1"/>
</dbReference>
<feature type="transmembrane region" description="Helical" evidence="2">
    <location>
        <begin position="24"/>
        <end position="46"/>
    </location>
</feature>
<keyword evidence="2" id="KW-0472">Membrane</keyword>
<keyword evidence="4" id="KW-1185">Reference proteome</keyword>
<reference evidence="3 4" key="1">
    <citation type="journal article" date="2012" name="Appl. Environ. Microbiol.">
        <title>Short-read sequencing for genomic analysis of the brown rot fungus Fibroporia radiculosa.</title>
        <authorList>
            <person name="Tang J.D."/>
            <person name="Perkins A.D."/>
            <person name="Sonstegard T.S."/>
            <person name="Schroeder S.G."/>
            <person name="Burgess S.C."/>
            <person name="Diehl S.V."/>
        </authorList>
    </citation>
    <scope>NUCLEOTIDE SEQUENCE [LARGE SCALE GENOMIC DNA]</scope>
    <source>
        <strain evidence="3 4">TFFH 294</strain>
    </source>
</reference>
<name>J4GQL6_9APHY</name>
<evidence type="ECO:0000256" key="2">
    <source>
        <dbReference type="SAM" id="Phobius"/>
    </source>
</evidence>
<keyword evidence="2" id="KW-0812">Transmembrane</keyword>
<evidence type="ECO:0000313" key="3">
    <source>
        <dbReference type="EMBL" id="CCM03105.1"/>
    </source>
</evidence>
<keyword evidence="2" id="KW-1133">Transmembrane helix</keyword>
<gene>
    <name evidence="3" type="ORF">FIBRA_05225</name>
</gene>
<feature type="compositionally biased region" description="Polar residues" evidence="1">
    <location>
        <begin position="141"/>
        <end position="156"/>
    </location>
</feature>
<feature type="region of interest" description="Disordered" evidence="1">
    <location>
        <begin position="134"/>
        <end position="168"/>
    </location>
</feature>
<dbReference type="AlphaFoldDB" id="J4GQL6"/>
<dbReference type="InterPro" id="IPR036028">
    <property type="entry name" value="SH3-like_dom_sf"/>
</dbReference>